<comment type="caution">
    <text evidence="6">The sequence shown here is derived from an EMBL/GenBank/DDBJ whole genome shotgun (WGS) entry which is preliminary data.</text>
</comment>
<dbReference type="PROSITE" id="PS51173">
    <property type="entry name" value="CBM2"/>
    <property type="match status" value="1"/>
</dbReference>
<reference evidence="6" key="1">
    <citation type="submission" date="2021-01" db="EMBL/GenBank/DDBJ databases">
        <title>Whole genome shotgun sequence of Actinoplanes rishiriensis NBRC 108556.</title>
        <authorList>
            <person name="Komaki H."/>
            <person name="Tamura T."/>
        </authorList>
    </citation>
    <scope>NUCLEOTIDE SEQUENCE</scope>
    <source>
        <strain evidence="6">NBRC 108556</strain>
    </source>
</reference>
<keyword evidence="4" id="KW-0732">Signal</keyword>
<dbReference type="GO" id="GO:0030247">
    <property type="term" value="F:polysaccharide binding"/>
    <property type="evidence" value="ECO:0007669"/>
    <property type="project" value="UniProtKB-UniRule"/>
</dbReference>
<dbReference type="GO" id="GO:0004553">
    <property type="term" value="F:hydrolase activity, hydrolyzing O-glycosyl compounds"/>
    <property type="evidence" value="ECO:0007669"/>
    <property type="project" value="InterPro"/>
</dbReference>
<evidence type="ECO:0000256" key="4">
    <source>
        <dbReference type="SAM" id="SignalP"/>
    </source>
</evidence>
<dbReference type="SUPFAM" id="SSF49384">
    <property type="entry name" value="Carbohydrate-binding domain"/>
    <property type="match status" value="1"/>
</dbReference>
<comment type="similarity">
    <text evidence="1">Belongs to the AB hydrolase superfamily.</text>
</comment>
<dbReference type="GO" id="GO:0005975">
    <property type="term" value="P:carbohydrate metabolic process"/>
    <property type="evidence" value="ECO:0007669"/>
    <property type="project" value="InterPro"/>
</dbReference>
<evidence type="ECO:0000256" key="2">
    <source>
        <dbReference type="ARBA" id="ARBA00022801"/>
    </source>
</evidence>
<dbReference type="InterPro" id="IPR008965">
    <property type="entry name" value="CBM2/CBM3_carb-bd_dom_sf"/>
</dbReference>
<evidence type="ECO:0000259" key="5">
    <source>
        <dbReference type="PROSITE" id="PS51173"/>
    </source>
</evidence>
<dbReference type="InterPro" id="IPR029058">
    <property type="entry name" value="AB_hydrolase_fold"/>
</dbReference>
<name>A0A919N2S9_9ACTN</name>
<feature type="compositionally biased region" description="Low complexity" evidence="3">
    <location>
        <begin position="306"/>
        <end position="324"/>
    </location>
</feature>
<dbReference type="EMBL" id="BOMV01000110">
    <property type="protein sequence ID" value="GIF01723.1"/>
    <property type="molecule type" value="Genomic_DNA"/>
</dbReference>
<feature type="region of interest" description="Disordered" evidence="3">
    <location>
        <begin position="306"/>
        <end position="331"/>
    </location>
</feature>
<dbReference type="Pfam" id="PF00553">
    <property type="entry name" value="CBM_2"/>
    <property type="match status" value="1"/>
</dbReference>
<dbReference type="InterPro" id="IPR050261">
    <property type="entry name" value="FrsA_esterase"/>
</dbReference>
<dbReference type="Gene3D" id="3.40.50.1820">
    <property type="entry name" value="alpha/beta hydrolase"/>
    <property type="match status" value="1"/>
</dbReference>
<dbReference type="InterPro" id="IPR001919">
    <property type="entry name" value="CBD2"/>
</dbReference>
<dbReference type="AlphaFoldDB" id="A0A919N2S9"/>
<evidence type="ECO:0000313" key="6">
    <source>
        <dbReference type="EMBL" id="GIF01723.1"/>
    </source>
</evidence>
<dbReference type="InterPro" id="IPR012291">
    <property type="entry name" value="CBM2_carb-bd_dom_sf"/>
</dbReference>
<feature type="chain" id="PRO_5037139099" description="CBM2 domain-containing protein" evidence="4">
    <location>
        <begin position="47"/>
        <end position="427"/>
    </location>
</feature>
<evidence type="ECO:0000256" key="1">
    <source>
        <dbReference type="ARBA" id="ARBA00008645"/>
    </source>
</evidence>
<dbReference type="SUPFAM" id="SSF53474">
    <property type="entry name" value="alpha/beta-Hydrolases"/>
    <property type="match status" value="1"/>
</dbReference>
<feature type="signal peptide" evidence="4">
    <location>
        <begin position="1"/>
        <end position="46"/>
    </location>
</feature>
<keyword evidence="7" id="KW-1185">Reference proteome</keyword>
<keyword evidence="2" id="KW-0378">Hydrolase</keyword>
<dbReference type="InterPro" id="IPR041127">
    <property type="entry name" value="PET_hydrolase/cutinase-like"/>
</dbReference>
<dbReference type="SMART" id="SM00637">
    <property type="entry name" value="CBD_II"/>
    <property type="match status" value="1"/>
</dbReference>
<dbReference type="PANTHER" id="PTHR22946:SF9">
    <property type="entry name" value="POLYKETIDE TRANSFERASE AF380"/>
    <property type="match status" value="1"/>
</dbReference>
<proteinExistence type="inferred from homology"/>
<evidence type="ECO:0000256" key="3">
    <source>
        <dbReference type="SAM" id="MobiDB-lite"/>
    </source>
</evidence>
<accession>A0A919N2S9</accession>
<sequence>MAQLSNVTHNTQGRVKAMSRVRKFLAATTIGLGLLAGSVAVSPASAADNPYQRGPDPTAASIAAVTGPFATASVTVPRGNGFGGGVIYYPTDTSQGTFGGIAISPGLNGTWPGIAWLGPRLASQGFVVFGIETNNLNDSPTSRGTQLLAALDYLTGSSSVRTRVDAGRLAVAGHSMGGGGALDAALRRPSLRATIGNAPHLPSGSLANDRVPTLIYAMQNDTLVPPSRLTSLYNTVPATTERGYLEITGAGHNYIGQPSTILARTMIPWLKIFVDDDARYSQFLCPLTDRSGISQYQSSCPLITTSPTTGPTAQPTTAAPTTTPTTPPVGGPCEATHRTVNSWSGGYQGEVTVRAGSAAINGWTVSWTLGSGQTINQVWGGALTASGTAATVRNETWNGPVAAGASTTFGYIATGNAPTQPLACSAR</sequence>
<dbReference type="Proteomes" id="UP000636960">
    <property type="component" value="Unassembled WGS sequence"/>
</dbReference>
<evidence type="ECO:0000313" key="7">
    <source>
        <dbReference type="Proteomes" id="UP000636960"/>
    </source>
</evidence>
<protein>
    <recommendedName>
        <fullName evidence="5">CBM2 domain-containing protein</fullName>
    </recommendedName>
</protein>
<dbReference type="Pfam" id="PF12740">
    <property type="entry name" value="PETase"/>
    <property type="match status" value="1"/>
</dbReference>
<dbReference type="Gene3D" id="2.60.40.290">
    <property type="match status" value="1"/>
</dbReference>
<organism evidence="6 7">
    <name type="scientific">Paractinoplanes rishiriensis</name>
    <dbReference type="NCBI Taxonomy" id="1050105"/>
    <lineage>
        <taxon>Bacteria</taxon>
        <taxon>Bacillati</taxon>
        <taxon>Actinomycetota</taxon>
        <taxon>Actinomycetes</taxon>
        <taxon>Micromonosporales</taxon>
        <taxon>Micromonosporaceae</taxon>
        <taxon>Paractinoplanes</taxon>
    </lineage>
</organism>
<feature type="domain" description="CBM2" evidence="5">
    <location>
        <begin position="326"/>
        <end position="427"/>
    </location>
</feature>
<dbReference type="PANTHER" id="PTHR22946">
    <property type="entry name" value="DIENELACTONE HYDROLASE DOMAIN-CONTAINING PROTEIN-RELATED"/>
    <property type="match status" value="1"/>
</dbReference>
<gene>
    <name evidence="6" type="ORF">Ari01nite_91870</name>
</gene>
<dbReference type="GO" id="GO:0052689">
    <property type="term" value="F:carboxylic ester hydrolase activity"/>
    <property type="evidence" value="ECO:0007669"/>
    <property type="project" value="UniProtKB-ARBA"/>
</dbReference>